<dbReference type="GeneID" id="25267272"/>
<feature type="compositionally biased region" description="Polar residues" evidence="1">
    <location>
        <begin position="148"/>
        <end position="161"/>
    </location>
</feature>
<dbReference type="Gene3D" id="3.30.70.330">
    <property type="match status" value="1"/>
</dbReference>
<feature type="region of interest" description="Disordered" evidence="1">
    <location>
        <begin position="247"/>
        <end position="268"/>
    </location>
</feature>
<comment type="caution">
    <text evidence="2">The sequence shown here is derived from an EMBL/GenBank/DDBJ whole genome shotgun (WGS) entry which is preliminary data.</text>
</comment>
<accession>A0A066VJ66</accession>
<dbReference type="EMBL" id="JMSN01000079">
    <property type="protein sequence ID" value="KDN41531.1"/>
    <property type="molecule type" value="Genomic_DNA"/>
</dbReference>
<feature type="compositionally biased region" description="Low complexity" evidence="1">
    <location>
        <begin position="296"/>
        <end position="310"/>
    </location>
</feature>
<dbReference type="Proteomes" id="UP000027361">
    <property type="component" value="Unassembled WGS sequence"/>
</dbReference>
<organism evidence="2 3">
    <name type="scientific">Tilletiaria anomala (strain ATCC 24038 / CBS 436.72 / UBC 951)</name>
    <dbReference type="NCBI Taxonomy" id="1037660"/>
    <lineage>
        <taxon>Eukaryota</taxon>
        <taxon>Fungi</taxon>
        <taxon>Dikarya</taxon>
        <taxon>Basidiomycota</taxon>
        <taxon>Ustilaginomycotina</taxon>
        <taxon>Exobasidiomycetes</taxon>
        <taxon>Georgefischeriales</taxon>
        <taxon>Tilletiariaceae</taxon>
        <taxon>Tilletiaria</taxon>
    </lineage>
</organism>
<protein>
    <submittedName>
        <fullName evidence="2">Uncharacterized protein</fullName>
    </submittedName>
</protein>
<dbReference type="InterPro" id="IPR012677">
    <property type="entry name" value="Nucleotide-bd_a/b_plait_sf"/>
</dbReference>
<evidence type="ECO:0000256" key="1">
    <source>
        <dbReference type="SAM" id="MobiDB-lite"/>
    </source>
</evidence>
<feature type="region of interest" description="Disordered" evidence="1">
    <location>
        <begin position="286"/>
        <end position="327"/>
    </location>
</feature>
<feature type="compositionally biased region" description="Polar residues" evidence="1">
    <location>
        <begin position="250"/>
        <end position="264"/>
    </location>
</feature>
<dbReference type="InterPro" id="IPR039884">
    <property type="entry name" value="R3HC1/R3HCL"/>
</dbReference>
<evidence type="ECO:0000313" key="2">
    <source>
        <dbReference type="EMBL" id="KDN41531.1"/>
    </source>
</evidence>
<feature type="compositionally biased region" description="Polar residues" evidence="1">
    <location>
        <begin position="123"/>
        <end position="132"/>
    </location>
</feature>
<sequence length="327" mass="33378">MASSSLPILSPLVTRILEVSGFSSDLKTRDISSIFATWEDDRGGFKIKWVDDTTVLIIFADPATTKKAYLNTLLNFPPALIDASGKRASIKPYDGDDASTVIASVHRRTRSRSNAANLAGFPNSPSQGTSSLPGGVASSPQTRHRHTGSNVSISTLSTAGSLSRAMGSSFKQGHLRHPSGSNPSSLPPKPIAAALYDAANGGPSPAHHLSNTAREQGVPLPLAAGAASTSGRSTLSKDAVGEIDIMSGTEDASGSNGRGTQASQAGRVGDAGKRLVAGALGVRHPGLESRADGKWSPSASDAGSAPACGDTSAAASLPQGMDDLTIR</sequence>
<dbReference type="PANTHER" id="PTHR21678">
    <property type="entry name" value="GROWTH INHIBITION AND DIFFERENTIATION RELATED PROTEIN 88"/>
    <property type="match status" value="1"/>
</dbReference>
<proteinExistence type="predicted"/>
<dbReference type="OrthoDB" id="5418203at2759"/>
<name>A0A066VJ66_TILAU</name>
<dbReference type="HOGENOM" id="CLU_076407_0_0_1"/>
<gene>
    <name evidence="2" type="ORF">K437DRAFT_295591</name>
</gene>
<dbReference type="RefSeq" id="XP_013241756.1">
    <property type="nucleotide sequence ID" value="XM_013386302.1"/>
</dbReference>
<evidence type="ECO:0000313" key="3">
    <source>
        <dbReference type="Proteomes" id="UP000027361"/>
    </source>
</evidence>
<dbReference type="InParanoid" id="A0A066VJ66"/>
<dbReference type="PANTHER" id="PTHR21678:SF0">
    <property type="entry name" value="C3H1-TYPE DOMAIN-CONTAINING PROTEIN"/>
    <property type="match status" value="1"/>
</dbReference>
<feature type="region of interest" description="Disordered" evidence="1">
    <location>
        <begin position="115"/>
        <end position="190"/>
    </location>
</feature>
<keyword evidence="3" id="KW-1185">Reference proteome</keyword>
<reference evidence="2 3" key="1">
    <citation type="submission" date="2014-05" db="EMBL/GenBank/DDBJ databases">
        <title>Draft genome sequence of a rare smut relative, Tilletiaria anomala UBC 951.</title>
        <authorList>
            <consortium name="DOE Joint Genome Institute"/>
            <person name="Toome M."/>
            <person name="Kuo A."/>
            <person name="Henrissat B."/>
            <person name="Lipzen A."/>
            <person name="Tritt A."/>
            <person name="Yoshinaga Y."/>
            <person name="Zane M."/>
            <person name="Barry K."/>
            <person name="Grigoriev I.V."/>
            <person name="Spatafora J.W."/>
            <person name="Aimea M.C."/>
        </authorList>
    </citation>
    <scope>NUCLEOTIDE SEQUENCE [LARGE SCALE GENOMIC DNA]</scope>
    <source>
        <strain evidence="2 3">UBC 951</strain>
    </source>
</reference>
<dbReference type="AlphaFoldDB" id="A0A066VJ66"/>